<protein>
    <submittedName>
        <fullName evidence="2">Uncharacterized protein</fullName>
    </submittedName>
</protein>
<reference evidence="2" key="1">
    <citation type="journal article" date="2021" name="Proc. Natl. Acad. Sci. U.S.A.">
        <title>A Catalog of Tens of Thousands of Viruses from Human Metagenomes Reveals Hidden Associations with Chronic Diseases.</title>
        <authorList>
            <person name="Tisza M.J."/>
            <person name="Buck C.B."/>
        </authorList>
    </citation>
    <scope>NUCLEOTIDE SEQUENCE</scope>
    <source>
        <strain evidence="2">CtkI07</strain>
    </source>
</reference>
<organism evidence="2">
    <name type="scientific">Siphoviridae sp. ctkI07</name>
    <dbReference type="NCBI Taxonomy" id="2825640"/>
    <lineage>
        <taxon>Viruses</taxon>
        <taxon>Duplodnaviria</taxon>
        <taxon>Heunggongvirae</taxon>
        <taxon>Uroviricota</taxon>
        <taxon>Caudoviricetes</taxon>
    </lineage>
</organism>
<name>A0A8S5TWF3_9CAUD</name>
<proteinExistence type="predicted"/>
<accession>A0A8S5TWF3</accession>
<feature type="compositionally biased region" description="Basic and acidic residues" evidence="1">
    <location>
        <begin position="1"/>
        <end position="13"/>
    </location>
</feature>
<sequence>MPAGDRESDRGGESETGSSEEISFEEQYRETAINCFRYFHFTSFEQVDRMTIAQYEIMLEALEYQMVDDEYRAHRQAFLNFAVQAEKKSGKKTVPVYRRFRQFFDYEKELKKMRERKKKKRDPRFIGISKLLRKGG</sequence>
<dbReference type="EMBL" id="BK015947">
    <property type="protein sequence ID" value="DAF86523.1"/>
    <property type="molecule type" value="Genomic_DNA"/>
</dbReference>
<feature type="region of interest" description="Disordered" evidence="1">
    <location>
        <begin position="1"/>
        <end position="25"/>
    </location>
</feature>
<evidence type="ECO:0000256" key="1">
    <source>
        <dbReference type="SAM" id="MobiDB-lite"/>
    </source>
</evidence>
<evidence type="ECO:0000313" key="2">
    <source>
        <dbReference type="EMBL" id="DAF86523.1"/>
    </source>
</evidence>